<dbReference type="PANTHER" id="PTHR44313:SF1">
    <property type="entry name" value="DNAJ HOMOLOG SUBFAMILY C MEMBER 17"/>
    <property type="match status" value="1"/>
</dbReference>
<dbReference type="PANTHER" id="PTHR44313">
    <property type="entry name" value="DNAJ HOMOLOG SUBFAMILY C MEMBER 17"/>
    <property type="match status" value="1"/>
</dbReference>
<dbReference type="Gene3D" id="1.10.287.110">
    <property type="entry name" value="DnaJ domain"/>
    <property type="match status" value="1"/>
</dbReference>
<dbReference type="GO" id="GO:0003723">
    <property type="term" value="F:RNA binding"/>
    <property type="evidence" value="ECO:0007669"/>
    <property type="project" value="UniProtKB-UniRule"/>
</dbReference>
<dbReference type="InterPro" id="IPR000504">
    <property type="entry name" value="RRM_dom"/>
</dbReference>
<dbReference type="SUPFAM" id="SSF46565">
    <property type="entry name" value="Chaperone J-domain"/>
    <property type="match status" value="1"/>
</dbReference>
<keyword evidence="5" id="KW-0539">Nucleus</keyword>
<evidence type="ECO:0000256" key="5">
    <source>
        <dbReference type="ARBA" id="ARBA00023242"/>
    </source>
</evidence>
<dbReference type="PROSITE" id="PS50102">
    <property type="entry name" value="RRM"/>
    <property type="match status" value="1"/>
</dbReference>
<sequence>MENYYDLLGVKPDCTEKQLKKAYKEKALKHHPDKTQSTSSDLFQAIQKAYEFLKNPENRNTYNAALIANEEREKRLSSASSRVKKFREELLKKEKEAKDSLLNKNYNIPAKRYANEEKPEEYPSSTDFLGSYIIKAKWDESRGYTESILRSIFEEYGPIAKIDMKKSKAIIHFCSEGSSQRAISTPPNEFQVSRLKQHKIWNLTKKQKIDEEIKVGFESKSDLVAKRMKILQEKLKSRH</sequence>
<evidence type="ECO:0000313" key="10">
    <source>
        <dbReference type="EMBL" id="CAG9324520.1"/>
    </source>
</evidence>
<dbReference type="InterPro" id="IPR036869">
    <property type="entry name" value="J_dom_sf"/>
</dbReference>
<keyword evidence="4" id="KW-0143">Chaperone</keyword>
<evidence type="ECO:0000259" key="9">
    <source>
        <dbReference type="PROSITE" id="PS50102"/>
    </source>
</evidence>
<dbReference type="Pfam" id="PF00226">
    <property type="entry name" value="DnaJ"/>
    <property type="match status" value="1"/>
</dbReference>
<accession>A0AAU9JB71</accession>
<organism evidence="10 11">
    <name type="scientific">Blepharisma stoltei</name>
    <dbReference type="NCBI Taxonomy" id="1481888"/>
    <lineage>
        <taxon>Eukaryota</taxon>
        <taxon>Sar</taxon>
        <taxon>Alveolata</taxon>
        <taxon>Ciliophora</taxon>
        <taxon>Postciliodesmatophora</taxon>
        <taxon>Heterotrichea</taxon>
        <taxon>Heterotrichida</taxon>
        <taxon>Blepharismidae</taxon>
        <taxon>Blepharisma</taxon>
    </lineage>
</organism>
<evidence type="ECO:0000256" key="7">
    <source>
        <dbReference type="SAM" id="Coils"/>
    </source>
</evidence>
<evidence type="ECO:0000256" key="2">
    <source>
        <dbReference type="ARBA" id="ARBA00004496"/>
    </source>
</evidence>
<dbReference type="SMART" id="SM00271">
    <property type="entry name" value="DnaJ"/>
    <property type="match status" value="1"/>
</dbReference>
<evidence type="ECO:0000259" key="8">
    <source>
        <dbReference type="PROSITE" id="PS50076"/>
    </source>
</evidence>
<protein>
    <recommendedName>
        <fullName evidence="12">J domain-containing protein</fullName>
    </recommendedName>
</protein>
<evidence type="ECO:0000256" key="6">
    <source>
        <dbReference type="PROSITE-ProRule" id="PRU00176"/>
    </source>
</evidence>
<evidence type="ECO:0000256" key="4">
    <source>
        <dbReference type="ARBA" id="ARBA00023186"/>
    </source>
</evidence>
<feature type="domain" description="RRM" evidence="9">
    <location>
        <begin position="125"/>
        <end position="220"/>
    </location>
</feature>
<dbReference type="PROSITE" id="PS00636">
    <property type="entry name" value="DNAJ_1"/>
    <property type="match status" value="1"/>
</dbReference>
<dbReference type="InterPro" id="IPR052094">
    <property type="entry name" value="Pre-mRNA-splicing_ERAD"/>
</dbReference>
<evidence type="ECO:0000256" key="1">
    <source>
        <dbReference type="ARBA" id="ARBA00004123"/>
    </source>
</evidence>
<dbReference type="CDD" id="cd06257">
    <property type="entry name" value="DnaJ"/>
    <property type="match status" value="1"/>
</dbReference>
<comment type="caution">
    <text evidence="10">The sequence shown here is derived from an EMBL/GenBank/DDBJ whole genome shotgun (WGS) entry which is preliminary data.</text>
</comment>
<evidence type="ECO:0000313" key="11">
    <source>
        <dbReference type="Proteomes" id="UP001162131"/>
    </source>
</evidence>
<dbReference type="GO" id="GO:0000390">
    <property type="term" value="P:spliceosomal complex disassembly"/>
    <property type="evidence" value="ECO:0007669"/>
    <property type="project" value="TreeGrafter"/>
</dbReference>
<dbReference type="InterPro" id="IPR018253">
    <property type="entry name" value="DnaJ_domain_CS"/>
</dbReference>
<proteinExistence type="predicted"/>
<keyword evidence="7" id="KW-0175">Coiled coil</keyword>
<comment type="subcellular location">
    <subcellularLocation>
        <location evidence="2">Cytoplasm</location>
    </subcellularLocation>
    <subcellularLocation>
        <location evidence="1">Nucleus</location>
    </subcellularLocation>
</comment>
<keyword evidence="3" id="KW-0963">Cytoplasm</keyword>
<keyword evidence="11" id="KW-1185">Reference proteome</keyword>
<dbReference type="InterPro" id="IPR035979">
    <property type="entry name" value="RBD_domain_sf"/>
</dbReference>
<dbReference type="PRINTS" id="PR00625">
    <property type="entry name" value="JDOMAIN"/>
</dbReference>
<dbReference type="PROSITE" id="PS50076">
    <property type="entry name" value="DNAJ_2"/>
    <property type="match status" value="1"/>
</dbReference>
<dbReference type="GO" id="GO:0005737">
    <property type="term" value="C:cytoplasm"/>
    <property type="evidence" value="ECO:0007669"/>
    <property type="project" value="UniProtKB-SubCell"/>
</dbReference>
<dbReference type="EMBL" id="CAJZBQ010000036">
    <property type="protein sequence ID" value="CAG9324520.1"/>
    <property type="molecule type" value="Genomic_DNA"/>
</dbReference>
<reference evidence="10" key="1">
    <citation type="submission" date="2021-09" db="EMBL/GenBank/DDBJ databases">
        <authorList>
            <consortium name="AG Swart"/>
            <person name="Singh M."/>
            <person name="Singh A."/>
            <person name="Seah K."/>
            <person name="Emmerich C."/>
        </authorList>
    </citation>
    <scope>NUCLEOTIDE SEQUENCE</scope>
    <source>
        <strain evidence="10">ATCC30299</strain>
    </source>
</reference>
<feature type="domain" description="J" evidence="8">
    <location>
        <begin position="3"/>
        <end position="66"/>
    </location>
</feature>
<dbReference type="Proteomes" id="UP001162131">
    <property type="component" value="Unassembled WGS sequence"/>
</dbReference>
<evidence type="ECO:0000256" key="3">
    <source>
        <dbReference type="ARBA" id="ARBA00022490"/>
    </source>
</evidence>
<keyword evidence="6" id="KW-0694">RNA-binding</keyword>
<name>A0AAU9JB71_9CILI</name>
<gene>
    <name evidence="10" type="ORF">BSTOLATCC_MIC36306</name>
</gene>
<dbReference type="GO" id="GO:0005681">
    <property type="term" value="C:spliceosomal complex"/>
    <property type="evidence" value="ECO:0007669"/>
    <property type="project" value="TreeGrafter"/>
</dbReference>
<dbReference type="AlphaFoldDB" id="A0AAU9JB71"/>
<evidence type="ECO:0008006" key="12">
    <source>
        <dbReference type="Google" id="ProtNLM"/>
    </source>
</evidence>
<dbReference type="InterPro" id="IPR012677">
    <property type="entry name" value="Nucleotide-bd_a/b_plait_sf"/>
</dbReference>
<dbReference type="SUPFAM" id="SSF54928">
    <property type="entry name" value="RNA-binding domain, RBD"/>
    <property type="match status" value="1"/>
</dbReference>
<dbReference type="InterPro" id="IPR001623">
    <property type="entry name" value="DnaJ_domain"/>
</dbReference>
<dbReference type="Gene3D" id="3.30.70.330">
    <property type="match status" value="1"/>
</dbReference>
<feature type="coiled-coil region" evidence="7">
    <location>
        <begin position="69"/>
        <end position="96"/>
    </location>
</feature>